<dbReference type="PROSITE" id="PS50206">
    <property type="entry name" value="RHODANESE_3"/>
    <property type="match status" value="2"/>
</dbReference>
<gene>
    <name evidence="4" type="ORF">ACFO0N_17390</name>
</gene>
<sequence length="290" mass="31922">MTDSTADGPDPVVSLDWLADHLADPGVRVVDVRDAWEYDGIGHVPGAVSIPFDSFRAGTHAAENDEDGDGRDDETGEAGMFPGADVWADLMDGAGIGEDDTLVAYDDTHGVFAARFLVTAEHYGHEDVRLLDGDFSAWSRERGVSREGADIQPGEGYAVGDPVNDPLVDYGTVSEALDDPDTVVVDTREAWEYEEGHLPGAVQIDWRELVNEETRGLRDDDDLRALLEERGITPDRRVLLYCNTARRISHTYVVLRHLGYPNIAFYEGSLTEWERRGGPLETETTGEDDD</sequence>
<dbReference type="InterPro" id="IPR036873">
    <property type="entry name" value="Rhodanese-like_dom_sf"/>
</dbReference>
<dbReference type="GO" id="GO:0016740">
    <property type="term" value="F:transferase activity"/>
    <property type="evidence" value="ECO:0007669"/>
    <property type="project" value="UniProtKB-KW"/>
</dbReference>
<dbReference type="EMBL" id="JBHSDS010000008">
    <property type="protein sequence ID" value="MFC4359722.1"/>
    <property type="molecule type" value="Genomic_DNA"/>
</dbReference>
<protein>
    <submittedName>
        <fullName evidence="4">Sulfurtransferase</fullName>
        <ecNumber evidence="4">2.8.1.-</ecNumber>
    </submittedName>
</protein>
<dbReference type="Proteomes" id="UP001595921">
    <property type="component" value="Unassembled WGS sequence"/>
</dbReference>
<dbReference type="RefSeq" id="WP_267621411.1">
    <property type="nucleotide sequence ID" value="NZ_JAODIW010000006.1"/>
</dbReference>
<dbReference type="SMART" id="SM00450">
    <property type="entry name" value="RHOD"/>
    <property type="match status" value="2"/>
</dbReference>
<dbReference type="PANTHER" id="PTHR43855:SF1">
    <property type="entry name" value="THIOSULFATE SULFURTRANSFERASE"/>
    <property type="match status" value="1"/>
</dbReference>
<keyword evidence="4" id="KW-0808">Transferase</keyword>
<comment type="caution">
    <text evidence="4">The sequence shown here is derived from an EMBL/GenBank/DDBJ whole genome shotgun (WGS) entry which is preliminary data.</text>
</comment>
<dbReference type="PANTHER" id="PTHR43855">
    <property type="entry name" value="THIOSULFATE SULFURTRANSFERASE"/>
    <property type="match status" value="1"/>
</dbReference>
<dbReference type="Pfam" id="PF00581">
    <property type="entry name" value="Rhodanese"/>
    <property type="match status" value="2"/>
</dbReference>
<dbReference type="AlphaFoldDB" id="A0ABD5PFW3"/>
<reference evidence="4 5" key="1">
    <citation type="journal article" date="2019" name="Int. J. Syst. Evol. Microbiol.">
        <title>The Global Catalogue of Microorganisms (GCM) 10K type strain sequencing project: providing services to taxonomists for standard genome sequencing and annotation.</title>
        <authorList>
            <consortium name="The Broad Institute Genomics Platform"/>
            <consortium name="The Broad Institute Genome Sequencing Center for Infectious Disease"/>
            <person name="Wu L."/>
            <person name="Ma J."/>
        </authorList>
    </citation>
    <scope>NUCLEOTIDE SEQUENCE [LARGE SCALE GENOMIC DNA]</scope>
    <source>
        <strain evidence="4 5">CGMCC 1.12553</strain>
    </source>
</reference>
<proteinExistence type="predicted"/>
<evidence type="ECO:0000313" key="4">
    <source>
        <dbReference type="EMBL" id="MFC4359722.1"/>
    </source>
</evidence>
<evidence type="ECO:0000313" key="5">
    <source>
        <dbReference type="Proteomes" id="UP001595921"/>
    </source>
</evidence>
<feature type="domain" description="Rhodanese" evidence="3">
    <location>
        <begin position="23"/>
        <end position="147"/>
    </location>
</feature>
<dbReference type="PROSITE" id="PS00380">
    <property type="entry name" value="RHODANESE_1"/>
    <property type="match status" value="1"/>
</dbReference>
<dbReference type="EC" id="2.8.1.-" evidence="4"/>
<dbReference type="InterPro" id="IPR051126">
    <property type="entry name" value="Thiosulfate_sulfurtransferase"/>
</dbReference>
<organism evidence="4 5">
    <name type="scientific">Halobium salinum</name>
    <dbReference type="NCBI Taxonomy" id="1364940"/>
    <lineage>
        <taxon>Archaea</taxon>
        <taxon>Methanobacteriati</taxon>
        <taxon>Methanobacteriota</taxon>
        <taxon>Stenosarchaea group</taxon>
        <taxon>Halobacteria</taxon>
        <taxon>Halobacteriales</taxon>
        <taxon>Haloferacaceae</taxon>
        <taxon>Halobium</taxon>
    </lineage>
</organism>
<dbReference type="CDD" id="cd01449">
    <property type="entry name" value="TST_Repeat_2"/>
    <property type="match status" value="1"/>
</dbReference>
<name>A0ABD5PFW3_9EURY</name>
<feature type="domain" description="Rhodanese" evidence="3">
    <location>
        <begin position="178"/>
        <end position="282"/>
    </location>
</feature>
<evidence type="ECO:0000256" key="1">
    <source>
        <dbReference type="ARBA" id="ARBA00022737"/>
    </source>
</evidence>
<feature type="compositionally biased region" description="Acidic residues" evidence="2">
    <location>
        <begin position="64"/>
        <end position="76"/>
    </location>
</feature>
<dbReference type="SUPFAM" id="SSF52821">
    <property type="entry name" value="Rhodanese/Cell cycle control phosphatase"/>
    <property type="match status" value="2"/>
</dbReference>
<keyword evidence="5" id="KW-1185">Reference proteome</keyword>
<dbReference type="CDD" id="cd01448">
    <property type="entry name" value="TST_Repeat_1"/>
    <property type="match status" value="1"/>
</dbReference>
<accession>A0ABD5PFW3</accession>
<evidence type="ECO:0000259" key="3">
    <source>
        <dbReference type="PROSITE" id="PS50206"/>
    </source>
</evidence>
<dbReference type="InterPro" id="IPR001763">
    <property type="entry name" value="Rhodanese-like_dom"/>
</dbReference>
<dbReference type="Gene3D" id="3.40.250.10">
    <property type="entry name" value="Rhodanese-like domain"/>
    <property type="match status" value="2"/>
</dbReference>
<feature type="region of interest" description="Disordered" evidence="2">
    <location>
        <begin position="60"/>
        <end position="81"/>
    </location>
</feature>
<keyword evidence="1" id="KW-0677">Repeat</keyword>
<dbReference type="InterPro" id="IPR001307">
    <property type="entry name" value="Thiosulphate_STrfase_CS"/>
</dbReference>
<evidence type="ECO:0000256" key="2">
    <source>
        <dbReference type="SAM" id="MobiDB-lite"/>
    </source>
</evidence>